<name>A0AAD7UEH4_9STRA</name>
<organism evidence="5 6">
    <name type="scientific">Chrysophaeum taylorii</name>
    <dbReference type="NCBI Taxonomy" id="2483200"/>
    <lineage>
        <taxon>Eukaryota</taxon>
        <taxon>Sar</taxon>
        <taxon>Stramenopiles</taxon>
        <taxon>Ochrophyta</taxon>
        <taxon>Pelagophyceae</taxon>
        <taxon>Pelagomonadales</taxon>
        <taxon>Pelagomonadaceae</taxon>
        <taxon>Chrysophaeum</taxon>
    </lineage>
</organism>
<keyword evidence="1" id="KW-0732">Signal</keyword>
<proteinExistence type="predicted"/>
<dbReference type="Proteomes" id="UP001230188">
    <property type="component" value="Unassembled WGS sequence"/>
</dbReference>
<dbReference type="PANTHER" id="PTHR36220">
    <property type="entry name" value="UNNAMED PRODUCT"/>
    <property type="match status" value="1"/>
</dbReference>
<evidence type="ECO:0000313" key="5">
    <source>
        <dbReference type="EMBL" id="KAJ8602348.1"/>
    </source>
</evidence>
<dbReference type="EMBL" id="JAQMWT010000381">
    <property type="protein sequence ID" value="KAJ8602348.1"/>
    <property type="molecule type" value="Genomic_DNA"/>
</dbReference>
<keyword evidence="3" id="KW-0325">Glycoprotein</keyword>
<keyword evidence="4" id="KW-0812">Transmembrane</keyword>
<keyword evidence="4" id="KW-0472">Membrane</keyword>
<gene>
    <name evidence="5" type="ORF">CTAYLR_004233</name>
</gene>
<comment type="caution">
    <text evidence="5">The sequence shown here is derived from an EMBL/GenBank/DDBJ whole genome shotgun (WGS) entry which is preliminary data.</text>
</comment>
<sequence length="616" mass="64996">MLSLLLGVVCGGEKRWPLAVVRRARSNNFNNKTKSVVSGRGTRFEKSKLVAQAPADTRFGRAVATTGSVAIVGGESLVWVFRLDDGSLLSTLSACDSSERFGSSLAASGGVVMVGAPGPRSGAVHVFQSDHYETAWTHVVEMTAQVERFGCAVGLSGGLAAVGASSSVFLFRGGGRRWAHVATLKAPDGRGTDRFGRAVAVSGALVVVGAPGADSDEGTAYVFRAGDEVTQVAKLKARDGAPGDAFGCSVAVSGELVVAGAAGKDDGPRRDVGAAYAFRTSDSKLVAKIGPSDGAPEDFFGIQVAVDGRVVIAGAYWRDDAGWDSGAAYAFDVRDDGWRQLAKLAASDAAAHDLFGSSVAISAGSVVVGAPCDDGTRPGSAYAFRAPDGDAFPANDYGTSRARWTRDRIDAALETLGIARLCDDFERFSDRHRPRLLACLRLLCRVAALWLSHETLRLFCAADLPVLAVVSAQLLVLLSPVLFCALAAAASVSLFAVPSWRRASVLLLADSVLSESRWALVGYRRWDAPKKTFLDLASLLLFGCVAAPLACAYVLALCAKLLRAARPRVCFLDVDRDDARVIFDRCVLPPVKRRAPDVADLLDYTLQDRALLLVVP</sequence>
<dbReference type="SMART" id="SM00191">
    <property type="entry name" value="Int_alpha"/>
    <property type="match status" value="5"/>
</dbReference>
<dbReference type="AlphaFoldDB" id="A0AAD7UEH4"/>
<dbReference type="Pfam" id="PF14312">
    <property type="entry name" value="FG-GAP_2"/>
    <property type="match status" value="4"/>
</dbReference>
<reference evidence="5" key="1">
    <citation type="submission" date="2023-01" db="EMBL/GenBank/DDBJ databases">
        <title>Metagenome sequencing of chrysophaentin producing Chrysophaeum taylorii.</title>
        <authorList>
            <person name="Davison J."/>
            <person name="Bewley C."/>
        </authorList>
    </citation>
    <scope>NUCLEOTIDE SEQUENCE</scope>
    <source>
        <strain evidence="5">NIES-1699</strain>
    </source>
</reference>
<evidence type="ECO:0000256" key="2">
    <source>
        <dbReference type="ARBA" id="ARBA00022737"/>
    </source>
</evidence>
<evidence type="ECO:0000313" key="6">
    <source>
        <dbReference type="Proteomes" id="UP001230188"/>
    </source>
</evidence>
<dbReference type="InterPro" id="IPR028994">
    <property type="entry name" value="Integrin_alpha_N"/>
</dbReference>
<evidence type="ECO:0000256" key="1">
    <source>
        <dbReference type="ARBA" id="ARBA00022729"/>
    </source>
</evidence>
<dbReference type="SUPFAM" id="SSF50965">
    <property type="entry name" value="Galactose oxidase, central domain"/>
    <property type="match status" value="1"/>
</dbReference>
<accession>A0AAD7UEH4</accession>
<evidence type="ECO:0000256" key="4">
    <source>
        <dbReference type="SAM" id="Phobius"/>
    </source>
</evidence>
<feature type="transmembrane region" description="Helical" evidence="4">
    <location>
        <begin position="464"/>
        <end position="497"/>
    </location>
</feature>
<protein>
    <submittedName>
        <fullName evidence="5">Uncharacterized protein</fullName>
    </submittedName>
</protein>
<evidence type="ECO:0000256" key="3">
    <source>
        <dbReference type="ARBA" id="ARBA00023180"/>
    </source>
</evidence>
<keyword evidence="6" id="KW-1185">Reference proteome</keyword>
<keyword evidence="4" id="KW-1133">Transmembrane helix</keyword>
<dbReference type="InterPro" id="IPR013519">
    <property type="entry name" value="Int_alpha_beta-p"/>
</dbReference>
<dbReference type="Gene3D" id="2.130.10.130">
    <property type="entry name" value="Integrin alpha, N-terminal"/>
    <property type="match status" value="2"/>
</dbReference>
<keyword evidence="2" id="KW-0677">Repeat</keyword>
<feature type="transmembrane region" description="Helical" evidence="4">
    <location>
        <begin position="536"/>
        <end position="558"/>
    </location>
</feature>
<dbReference type="InterPro" id="IPR011043">
    <property type="entry name" value="Gal_Oxase/kelch_b-propeller"/>
</dbReference>
<dbReference type="PANTHER" id="PTHR36220:SF1">
    <property type="entry name" value="GAMMA TUBULIN COMPLEX COMPONENT C-TERMINAL DOMAIN-CONTAINING PROTEIN"/>
    <property type="match status" value="1"/>
</dbReference>
<dbReference type="InterPro" id="IPR013517">
    <property type="entry name" value="FG-GAP"/>
</dbReference>